<comment type="caution">
    <text evidence="1">The sequence shown here is derived from an EMBL/GenBank/DDBJ whole genome shotgun (WGS) entry which is preliminary data.</text>
</comment>
<dbReference type="InterPro" id="IPR011009">
    <property type="entry name" value="Kinase-like_dom_sf"/>
</dbReference>
<dbReference type="AlphaFoldDB" id="A0AAD7CE49"/>
<dbReference type="Gene3D" id="1.10.510.10">
    <property type="entry name" value="Transferase(Phosphotransferase) domain 1"/>
    <property type="match status" value="1"/>
</dbReference>
<proteinExistence type="predicted"/>
<dbReference type="SUPFAM" id="SSF56112">
    <property type="entry name" value="Protein kinase-like (PK-like)"/>
    <property type="match status" value="1"/>
</dbReference>
<organism evidence="1 2">
    <name type="scientific">Roridomyces roridus</name>
    <dbReference type="NCBI Taxonomy" id="1738132"/>
    <lineage>
        <taxon>Eukaryota</taxon>
        <taxon>Fungi</taxon>
        <taxon>Dikarya</taxon>
        <taxon>Basidiomycota</taxon>
        <taxon>Agaricomycotina</taxon>
        <taxon>Agaricomycetes</taxon>
        <taxon>Agaricomycetidae</taxon>
        <taxon>Agaricales</taxon>
        <taxon>Marasmiineae</taxon>
        <taxon>Mycenaceae</taxon>
        <taxon>Roridomyces</taxon>
    </lineage>
</organism>
<protein>
    <recommendedName>
        <fullName evidence="3">Protein kinase domain-containing protein</fullName>
    </recommendedName>
</protein>
<evidence type="ECO:0000313" key="2">
    <source>
        <dbReference type="Proteomes" id="UP001221142"/>
    </source>
</evidence>
<keyword evidence="2" id="KW-1185">Reference proteome</keyword>
<gene>
    <name evidence="1" type="ORF">FB45DRAFT_180455</name>
</gene>
<name>A0AAD7CE49_9AGAR</name>
<accession>A0AAD7CE49</accession>
<dbReference type="Proteomes" id="UP001221142">
    <property type="component" value="Unassembled WGS sequence"/>
</dbReference>
<evidence type="ECO:0008006" key="3">
    <source>
        <dbReference type="Google" id="ProtNLM"/>
    </source>
</evidence>
<dbReference type="EMBL" id="JARKIF010000002">
    <property type="protein sequence ID" value="KAJ7646721.1"/>
    <property type="molecule type" value="Genomic_DNA"/>
</dbReference>
<reference evidence="1" key="1">
    <citation type="submission" date="2023-03" db="EMBL/GenBank/DDBJ databases">
        <title>Massive genome expansion in bonnet fungi (Mycena s.s.) driven by repeated elements and novel gene families across ecological guilds.</title>
        <authorList>
            <consortium name="Lawrence Berkeley National Laboratory"/>
            <person name="Harder C.B."/>
            <person name="Miyauchi S."/>
            <person name="Viragh M."/>
            <person name="Kuo A."/>
            <person name="Thoen E."/>
            <person name="Andreopoulos B."/>
            <person name="Lu D."/>
            <person name="Skrede I."/>
            <person name="Drula E."/>
            <person name="Henrissat B."/>
            <person name="Morin E."/>
            <person name="Kohler A."/>
            <person name="Barry K."/>
            <person name="LaButti K."/>
            <person name="Morin E."/>
            <person name="Salamov A."/>
            <person name="Lipzen A."/>
            <person name="Mereny Z."/>
            <person name="Hegedus B."/>
            <person name="Baldrian P."/>
            <person name="Stursova M."/>
            <person name="Weitz H."/>
            <person name="Taylor A."/>
            <person name="Grigoriev I.V."/>
            <person name="Nagy L.G."/>
            <person name="Martin F."/>
            <person name="Kauserud H."/>
        </authorList>
    </citation>
    <scope>NUCLEOTIDE SEQUENCE</scope>
    <source>
        <strain evidence="1">9284</strain>
    </source>
</reference>
<sequence length="303" mass="34090">MTTLTINCRFPHDGVLERHDPDQPLILRRHPHNQRISNAELTVDNLTLASKKRRRTQSLVLRGTVTGPLGTVDSILKLDLTGEHREAMLKGLEVYNSKAGSLQSDVLPLLYGCFEAEVGSTVVTCLAMEYCGEPVKDLLSAPHSFRQDLLLAVLDFHKLGKTHGDLYEDNILDCDGHPVLIDLKFAEDHKCVINMKIVTGAIAPTVEEYGCPELYELILEQLGVWKSATIGFCSQMFRKDGITCPEDLTKNMPAHFNEERQEIEKQAILVFEEILEERRLTYGTEQVLPGQRRVDYVRGAHIA</sequence>
<evidence type="ECO:0000313" key="1">
    <source>
        <dbReference type="EMBL" id="KAJ7646721.1"/>
    </source>
</evidence>